<comment type="caution">
    <text evidence="3">The sequence shown here is derived from an EMBL/GenBank/DDBJ whole genome shotgun (WGS) entry which is preliminary data.</text>
</comment>
<dbReference type="PANTHER" id="PTHR47447">
    <property type="entry name" value="OS03G0856100 PROTEIN"/>
    <property type="match status" value="1"/>
</dbReference>
<keyword evidence="4" id="KW-1185">Reference proteome</keyword>
<accession>A0AA36N3G2</accession>
<dbReference type="PANTHER" id="PTHR47447:SF17">
    <property type="entry name" value="OS12G0638900 PROTEIN"/>
    <property type="match status" value="1"/>
</dbReference>
<evidence type="ECO:0000313" key="4">
    <source>
        <dbReference type="Proteomes" id="UP001178507"/>
    </source>
</evidence>
<name>A0AA36N3G2_9DINO</name>
<dbReference type="InterPro" id="IPR011990">
    <property type="entry name" value="TPR-like_helical_dom_sf"/>
</dbReference>
<dbReference type="EMBL" id="CAUJNA010003259">
    <property type="protein sequence ID" value="CAJ1397205.1"/>
    <property type="molecule type" value="Genomic_DNA"/>
</dbReference>
<keyword evidence="1" id="KW-0677">Repeat</keyword>
<sequence>MELVVSPKEVTQALRRAKSFSAALGLLARLRSRSWQPDLTPGLKLAGKEEIRLDILGTQGTLHKTLRRSAYTELALCQRLAGRLKAFLSGSTAQLAQYLGVSQRYASVMQAVHEEFHEWKLSSFDKDMCMLTCGCYLLVWCCCGCDSQTLLETGEHGVPGQQSMDAPMQEPGSLLEAFQSRITPEQVQQLFEGEQFAKRENFLLWLMGKRFGKQDKKDFQACLAEVKTRAPTLLTEDEAINAQVEADVHLAKTNSRATVRLAKTLTTALLAKHGEQLQQHGLSALGLGACEKLLCDGSLSYELTAGGMHQCRWNCPAGFMPKTYKELRLAQDGVVEPMPLTVSANLSESAAEDVINDSDKPERDYEASSTWSILKDLPYDNEPAFSAEPLKILKALSPTELGGTMPAAFRYWGECRTADAQVGDLMVFQGDGEIPKGTLVKVEYLEGSGNIINWRPTVPAGSASVKYQDQAVMVNLGDLRHVDVVPVKLPRGIKDWLLATNDTLQLHMPLPSGDKSTKDTYYVTPELSKIHRGALAHKADDWRQALLLRLEPRPGVVFDTVLLSACARQRAWACAQALLRDTEPDVVALNSAVHALPWAEALQLLQLGRASRLADEISGNSGAAACQREGRWREALRFPGNLFTSSSVLAAAALAEKWLQALASLGGMALCTAQPNAVSFNAAMSACLNRWRRAENLLGSAKEERVGPDVVGFGSLLASCRAAWKRALLAMAGLQARLPRASSAARGALLAALGFAQLWRRAFGALGPRRSGLLCNTALAACSADGLGTSAMGAWRAAGALLKCMARSQVQADRLSLEAALAARPPWRSALAFARAAATSGRAATAGVVTSCCAGAVWDFALFVLGEEDAEAVGGLELLGAVCAAVPARWAPRRLAQLADSGLRRLEKNRAAAVRPTSVPPCATSMRQHLAGLAPAEATRVLQSLAKERRGDLALQVLEALSHAAVEVNVFHVGAALNACEKSSLWREATDLLRKAPVLSEICINSVLSASAKTEPAWRRCGGLLERLRAGALAPNPSSTGFNGALRAVRHWPQALGWLRRMRCARARRDAISYTAAVTALRGAWRVALVQTRAFEGEGGTLDAPCRSALVMAQRSWHSSARLLSDDIDAACCHSAGAVLQESGRWDDALDLLGFVSRTLQPNVITFNSAMPTASQWPLALQLLDAVDQARLRRSLFSWNGAAAALGAAARWRRKLRLLARMGQEAAAPSVMSLTEVSRWHWALRLLNGMLRRRVRLDGQALAAGAAACEKAGAWRPALHLAQSCAALGGATSCALGAACAASGRSFVGSKGAKQNWAKFQMGFGSGFKERLALQLLFFYEPDMISFCDAPIMLGRVTSSIRFRRADWSLARGVSQVLAEPMAWNQAPVIVTTLPNGVKVGPGNAEVATKETFAEARSEEFGYERRGARFARRFMARALVLPVSPRPGAGSSLSKAWQQLQACEQGALPPAIFLVVLGASQEAPHDFDQDQAEEVCSILQKIRRPLIGVATGFLGKAAVALLRGCDRVLAGEEARFREGEQLVTAEALQLGLLQVVPAANLGCEIAALAKQLEMKSSDEALASMKVNFLCAKVLRLMQPQVQAGHFEHQERARRPRGGFHSRER</sequence>
<proteinExistence type="predicted"/>
<feature type="region of interest" description="Disordered" evidence="2">
    <location>
        <begin position="1605"/>
        <end position="1624"/>
    </location>
</feature>
<dbReference type="Proteomes" id="UP001178507">
    <property type="component" value="Unassembled WGS sequence"/>
</dbReference>
<dbReference type="Gene3D" id="1.25.40.10">
    <property type="entry name" value="Tetratricopeptide repeat domain"/>
    <property type="match status" value="3"/>
</dbReference>
<organism evidence="3 4">
    <name type="scientific">Effrenium voratum</name>
    <dbReference type="NCBI Taxonomy" id="2562239"/>
    <lineage>
        <taxon>Eukaryota</taxon>
        <taxon>Sar</taxon>
        <taxon>Alveolata</taxon>
        <taxon>Dinophyceae</taxon>
        <taxon>Suessiales</taxon>
        <taxon>Symbiodiniaceae</taxon>
        <taxon>Effrenium</taxon>
    </lineage>
</organism>
<evidence type="ECO:0000256" key="1">
    <source>
        <dbReference type="ARBA" id="ARBA00022737"/>
    </source>
</evidence>
<evidence type="ECO:0000313" key="3">
    <source>
        <dbReference type="EMBL" id="CAJ1397205.1"/>
    </source>
</evidence>
<protein>
    <submittedName>
        <fullName evidence="3">Uncharacterized protein</fullName>
    </submittedName>
</protein>
<feature type="compositionally biased region" description="Basic residues" evidence="2">
    <location>
        <begin position="1613"/>
        <end position="1624"/>
    </location>
</feature>
<evidence type="ECO:0000256" key="2">
    <source>
        <dbReference type="SAM" id="MobiDB-lite"/>
    </source>
</evidence>
<reference evidence="3" key="1">
    <citation type="submission" date="2023-08" db="EMBL/GenBank/DDBJ databases">
        <authorList>
            <person name="Chen Y."/>
            <person name="Shah S."/>
            <person name="Dougan E. K."/>
            <person name="Thang M."/>
            <person name="Chan C."/>
        </authorList>
    </citation>
    <scope>NUCLEOTIDE SEQUENCE</scope>
</reference>
<gene>
    <name evidence="3" type="ORF">EVOR1521_LOCUS21269</name>
</gene>